<gene>
    <name evidence="2" type="ORF">DZD52_11735</name>
</gene>
<evidence type="ECO:0000256" key="1">
    <source>
        <dbReference type="SAM" id="MobiDB-lite"/>
    </source>
</evidence>
<protein>
    <submittedName>
        <fullName evidence="2">Uncharacterized protein</fullName>
    </submittedName>
</protein>
<dbReference type="STRING" id="1843581.A7D16_17630"/>
<reference evidence="2 3" key="1">
    <citation type="submission" date="2018-08" db="EMBL/GenBank/DDBJ databases">
        <title>Genome sequencing of X. nasturtii WHRI 8984.</title>
        <authorList>
            <person name="Studholme D.J."/>
            <person name="Mchugh J."/>
            <person name="Vicente J."/>
        </authorList>
    </citation>
    <scope>NUCLEOTIDE SEQUENCE [LARGE SCALE GENOMIC DNA]</scope>
    <source>
        <strain evidence="2 3">WHRI 8984</strain>
    </source>
</reference>
<proteinExistence type="predicted"/>
<sequence length="108" mass="11531">MGDGVAGRTAVSLGPIMQPAELTVVLATPGADVAHGKGRRVSIARFYDKAAVLHRAGNARRTDTDLAMTYQPAPGNDRQPRSVPQTPVLPRSLRQHPRQRAALTAAQE</sequence>
<comment type="caution">
    <text evidence="2">The sequence shown here is derived from an EMBL/GenBank/DDBJ whole genome shotgun (WGS) entry which is preliminary data.</text>
</comment>
<feature type="region of interest" description="Disordered" evidence="1">
    <location>
        <begin position="63"/>
        <end position="108"/>
    </location>
</feature>
<evidence type="ECO:0000313" key="3">
    <source>
        <dbReference type="Proteomes" id="UP000259570"/>
    </source>
</evidence>
<dbReference type="Proteomes" id="UP000259570">
    <property type="component" value="Unassembled WGS sequence"/>
</dbReference>
<name>A0A3E1KJC3_9XANT</name>
<dbReference type="AlphaFoldDB" id="A0A3E1KJC3"/>
<accession>A0A3E1KJC3</accession>
<evidence type="ECO:0000313" key="2">
    <source>
        <dbReference type="EMBL" id="RFF38693.1"/>
    </source>
</evidence>
<dbReference type="EMBL" id="QUZM01000020">
    <property type="protein sequence ID" value="RFF38693.1"/>
    <property type="molecule type" value="Genomic_DNA"/>
</dbReference>
<organism evidence="2 3">
    <name type="scientific">Xanthomonas nasturtii</name>
    <dbReference type="NCBI Taxonomy" id="1843581"/>
    <lineage>
        <taxon>Bacteria</taxon>
        <taxon>Pseudomonadati</taxon>
        <taxon>Pseudomonadota</taxon>
        <taxon>Gammaproteobacteria</taxon>
        <taxon>Lysobacterales</taxon>
        <taxon>Lysobacteraceae</taxon>
        <taxon>Xanthomonas</taxon>
    </lineage>
</organism>